<reference evidence="1 2" key="1">
    <citation type="submission" date="2024-04" db="EMBL/GenBank/DDBJ databases">
        <authorList>
            <person name="Rising A."/>
            <person name="Reimegard J."/>
            <person name="Sonavane S."/>
            <person name="Akerstrom W."/>
            <person name="Nylinder S."/>
            <person name="Hedman E."/>
            <person name="Kallberg Y."/>
        </authorList>
    </citation>
    <scope>NUCLEOTIDE SEQUENCE [LARGE SCALE GENOMIC DNA]</scope>
</reference>
<name>A0AAV1ZV76_9ARAC</name>
<dbReference type="Proteomes" id="UP001497382">
    <property type="component" value="Unassembled WGS sequence"/>
</dbReference>
<gene>
    <name evidence="1" type="ORF">LARSCL_LOCUS7459</name>
</gene>
<feature type="non-terminal residue" evidence="1">
    <location>
        <position position="1"/>
    </location>
</feature>
<evidence type="ECO:0008006" key="3">
    <source>
        <dbReference type="Google" id="ProtNLM"/>
    </source>
</evidence>
<accession>A0AAV1ZV76</accession>
<keyword evidence="2" id="KW-1185">Reference proteome</keyword>
<proteinExistence type="predicted"/>
<sequence length="42" mass="4979">GGCYSFFLLKTDHTKVLKKKSQQLYLKHKIRIFAQSSYVLLF</sequence>
<dbReference type="EMBL" id="CAXIEN010000077">
    <property type="protein sequence ID" value="CAL1274432.1"/>
    <property type="molecule type" value="Genomic_DNA"/>
</dbReference>
<evidence type="ECO:0000313" key="2">
    <source>
        <dbReference type="Proteomes" id="UP001497382"/>
    </source>
</evidence>
<protein>
    <recommendedName>
        <fullName evidence="3">Ribosomal protein L32</fullName>
    </recommendedName>
</protein>
<comment type="caution">
    <text evidence="1">The sequence shown here is derived from an EMBL/GenBank/DDBJ whole genome shotgun (WGS) entry which is preliminary data.</text>
</comment>
<organism evidence="1 2">
    <name type="scientific">Larinioides sclopetarius</name>
    <dbReference type="NCBI Taxonomy" id="280406"/>
    <lineage>
        <taxon>Eukaryota</taxon>
        <taxon>Metazoa</taxon>
        <taxon>Ecdysozoa</taxon>
        <taxon>Arthropoda</taxon>
        <taxon>Chelicerata</taxon>
        <taxon>Arachnida</taxon>
        <taxon>Araneae</taxon>
        <taxon>Araneomorphae</taxon>
        <taxon>Entelegynae</taxon>
        <taxon>Araneoidea</taxon>
        <taxon>Araneidae</taxon>
        <taxon>Larinioides</taxon>
    </lineage>
</organism>
<dbReference type="AlphaFoldDB" id="A0AAV1ZV76"/>
<evidence type="ECO:0000313" key="1">
    <source>
        <dbReference type="EMBL" id="CAL1274432.1"/>
    </source>
</evidence>